<sequence>MEASETPWAFEEDLFSGKDDKKKEKKDEKKYVPKMEIPLQLEMRTGDRKQTFQSKRTDELAQVNYLLSVQRFEEGLAKAEELLSSYSKKQSQATTDLHDTCSRIYMRMSSYEKALEHLDVLTSQLEEEAFFHNRSICLFELGNVSSSIRDIQRAIIINPFNFKTWSFLHTLLASDPTESAFSQLLRDYCLKRAVHLLHVLVNTCNPSYREAYRREEEKLSKASDSMSQLQQTELCQLLIDMQEKDERITKELMDVIQKEQGEEEEEARENPLSL</sequence>
<dbReference type="Gene3D" id="1.25.40.10">
    <property type="entry name" value="Tetratricopeptide repeat domain"/>
    <property type="match status" value="1"/>
</dbReference>
<name>A0A2P6N4R6_9EUKA</name>
<evidence type="ECO:0000256" key="2">
    <source>
        <dbReference type="SAM" id="MobiDB-lite"/>
    </source>
</evidence>
<evidence type="ECO:0000313" key="3">
    <source>
        <dbReference type="EMBL" id="PRP78934.1"/>
    </source>
</evidence>
<feature type="coiled-coil region" evidence="1">
    <location>
        <begin position="69"/>
        <end position="128"/>
    </location>
</feature>
<dbReference type="Proteomes" id="UP000241769">
    <property type="component" value="Unassembled WGS sequence"/>
</dbReference>
<accession>A0A2P6N4R6</accession>
<keyword evidence="1" id="KW-0175">Coiled coil</keyword>
<protein>
    <submittedName>
        <fullName evidence="3">Uncharacterized protein</fullName>
    </submittedName>
</protein>
<dbReference type="InterPro" id="IPR011990">
    <property type="entry name" value="TPR-like_helical_dom_sf"/>
</dbReference>
<dbReference type="SUPFAM" id="SSF48452">
    <property type="entry name" value="TPR-like"/>
    <property type="match status" value="1"/>
</dbReference>
<reference evidence="3 4" key="1">
    <citation type="journal article" date="2018" name="Genome Biol. Evol.">
        <title>Multiple Roots of Fruiting Body Formation in Amoebozoa.</title>
        <authorList>
            <person name="Hillmann F."/>
            <person name="Forbes G."/>
            <person name="Novohradska S."/>
            <person name="Ferling I."/>
            <person name="Riege K."/>
            <person name="Groth M."/>
            <person name="Westermann M."/>
            <person name="Marz M."/>
            <person name="Spaller T."/>
            <person name="Winckler T."/>
            <person name="Schaap P."/>
            <person name="Glockner G."/>
        </authorList>
    </citation>
    <scope>NUCLEOTIDE SEQUENCE [LARGE SCALE GENOMIC DNA]</scope>
    <source>
        <strain evidence="3 4">Jena</strain>
    </source>
</reference>
<gene>
    <name evidence="3" type="ORF">PROFUN_13228</name>
</gene>
<dbReference type="EMBL" id="MDYQ01000204">
    <property type="protein sequence ID" value="PRP78934.1"/>
    <property type="molecule type" value="Genomic_DNA"/>
</dbReference>
<dbReference type="InParanoid" id="A0A2P6N4R6"/>
<feature type="compositionally biased region" description="Basic and acidic residues" evidence="2">
    <location>
        <begin position="15"/>
        <end position="29"/>
    </location>
</feature>
<evidence type="ECO:0000313" key="4">
    <source>
        <dbReference type="Proteomes" id="UP000241769"/>
    </source>
</evidence>
<feature type="region of interest" description="Disordered" evidence="2">
    <location>
        <begin position="1"/>
        <end position="29"/>
    </location>
</feature>
<organism evidence="3 4">
    <name type="scientific">Planoprotostelium fungivorum</name>
    <dbReference type="NCBI Taxonomy" id="1890364"/>
    <lineage>
        <taxon>Eukaryota</taxon>
        <taxon>Amoebozoa</taxon>
        <taxon>Evosea</taxon>
        <taxon>Variosea</taxon>
        <taxon>Cavosteliida</taxon>
        <taxon>Cavosteliaceae</taxon>
        <taxon>Planoprotostelium</taxon>
    </lineage>
</organism>
<keyword evidence="4" id="KW-1185">Reference proteome</keyword>
<comment type="caution">
    <text evidence="3">The sequence shown here is derived from an EMBL/GenBank/DDBJ whole genome shotgun (WGS) entry which is preliminary data.</text>
</comment>
<evidence type="ECO:0000256" key="1">
    <source>
        <dbReference type="SAM" id="Coils"/>
    </source>
</evidence>
<dbReference type="AlphaFoldDB" id="A0A2P6N4R6"/>
<proteinExistence type="predicted"/>